<dbReference type="GeneID" id="90073148"/>
<evidence type="ECO:0000259" key="6">
    <source>
        <dbReference type="Pfam" id="PF08640"/>
    </source>
</evidence>
<evidence type="ECO:0000313" key="7">
    <source>
        <dbReference type="EMBL" id="GMM35169.1"/>
    </source>
</evidence>
<dbReference type="InterPro" id="IPR055347">
    <property type="entry name" value="UTP6_N"/>
</dbReference>
<gene>
    <name evidence="7" type="ORF">DASC09_024940</name>
</gene>
<proteinExistence type="inferred from homology"/>
<dbReference type="SMART" id="SM00386">
    <property type="entry name" value="HAT"/>
    <property type="match status" value="3"/>
</dbReference>
<reference evidence="7 8" key="1">
    <citation type="journal article" date="2023" name="Elife">
        <title>Identification of key yeast species and microbe-microbe interactions impacting larval growth of Drosophila in the wild.</title>
        <authorList>
            <person name="Mure A."/>
            <person name="Sugiura Y."/>
            <person name="Maeda R."/>
            <person name="Honda K."/>
            <person name="Sakurai N."/>
            <person name="Takahashi Y."/>
            <person name="Watada M."/>
            <person name="Katoh T."/>
            <person name="Gotoh A."/>
            <person name="Gotoh Y."/>
            <person name="Taniguchi I."/>
            <person name="Nakamura K."/>
            <person name="Hayashi T."/>
            <person name="Katayama T."/>
            <person name="Uemura T."/>
            <person name="Hattori Y."/>
        </authorList>
    </citation>
    <scope>NUCLEOTIDE SEQUENCE [LARGE SCALE GENOMIC DNA]</scope>
    <source>
        <strain evidence="7 8">SC-9</strain>
    </source>
</reference>
<dbReference type="InterPro" id="IPR013949">
    <property type="entry name" value="Utp6"/>
</dbReference>
<dbReference type="SUPFAM" id="SSF48452">
    <property type="entry name" value="TPR-like"/>
    <property type="match status" value="1"/>
</dbReference>
<dbReference type="GO" id="GO:0000462">
    <property type="term" value="P:maturation of SSU-rRNA from tricistronic rRNA transcript (SSU-rRNA, 5.8S rRNA, LSU-rRNA)"/>
    <property type="evidence" value="ECO:0007669"/>
    <property type="project" value="InterPro"/>
</dbReference>
<evidence type="ECO:0000256" key="2">
    <source>
        <dbReference type="ARBA" id="ARBA00010734"/>
    </source>
</evidence>
<name>A0AAV5QKD4_9ASCO</name>
<evidence type="ECO:0000256" key="3">
    <source>
        <dbReference type="ARBA" id="ARBA00022552"/>
    </source>
</evidence>
<keyword evidence="8" id="KW-1185">Reference proteome</keyword>
<dbReference type="GO" id="GO:0030515">
    <property type="term" value="F:snoRNA binding"/>
    <property type="evidence" value="ECO:0007669"/>
    <property type="project" value="InterPro"/>
</dbReference>
<evidence type="ECO:0000256" key="1">
    <source>
        <dbReference type="ARBA" id="ARBA00004604"/>
    </source>
</evidence>
<comment type="similarity">
    <text evidence="2">Belongs to the UTP6 family.</text>
</comment>
<keyword evidence="5" id="KW-0539">Nucleus</keyword>
<evidence type="ECO:0000256" key="5">
    <source>
        <dbReference type="ARBA" id="ARBA00023242"/>
    </source>
</evidence>
<dbReference type="PANTHER" id="PTHR23271:SF1">
    <property type="entry name" value="U3 SMALL NUCLEOLAR RNA-ASSOCIATED PROTEIN 6 HOMOLOG"/>
    <property type="match status" value="1"/>
</dbReference>
<keyword evidence="3" id="KW-0698">rRNA processing</keyword>
<dbReference type="Pfam" id="PF23240">
    <property type="entry name" value="HAT_PRP39_N"/>
    <property type="match status" value="1"/>
</dbReference>
<evidence type="ECO:0000256" key="4">
    <source>
        <dbReference type="ARBA" id="ARBA00022737"/>
    </source>
</evidence>
<dbReference type="InterPro" id="IPR003107">
    <property type="entry name" value="HAT"/>
</dbReference>
<dbReference type="PANTHER" id="PTHR23271">
    <property type="entry name" value="HEPATOCELLULAR CARCINOMA-ASSOCIATED ANTIGEN 66"/>
    <property type="match status" value="1"/>
</dbReference>
<dbReference type="Proteomes" id="UP001360560">
    <property type="component" value="Unassembled WGS sequence"/>
</dbReference>
<sequence length="434" mass="51005">MSEKVRYFLEQSVPELQDLQNKGLFEKNEITMIMRRRTDFEHRIQARGCKPKDFIRYLEFEKNLEKLRGKRFNRYKKVGACDTRRSLSDYAGVKRIFFIYERAVDRYPNEISLWNNYLLYAKKNGSVKTVYNIYTKVLQIHPTNIRFWISAANYEFEENFNVKASRVLFQKALRFNAESLDLWLAYTEFELLYITKLLERRRILGLLTEKQQQENEGTEVKKSIFENQEEDEDDDNVLKLPNNIDDDVKQELKQLPEADMNMLGNPEQNPALRGDIALTIFDVAFKTLLKHKAKIMNSESKFLKQTKEELVLGYAGEFLVIFDKFKNLNRSNLSGHVINHVLQLIPHDTKAKLLDIALPIRYDTIESQNFVDDLKLSVNKFMAYKSKMDDSKLTGLFVEYLNDQFINNVDNEHLNSATEKTVATLQVIIKKISN</sequence>
<comment type="caution">
    <text evidence="7">The sequence shown here is derived from an EMBL/GenBank/DDBJ whole genome shotgun (WGS) entry which is preliminary data.</text>
</comment>
<evidence type="ECO:0000313" key="8">
    <source>
        <dbReference type="Proteomes" id="UP001360560"/>
    </source>
</evidence>
<feature type="domain" description="U3 small nucleolar RNA-associated protein 6 N-terminal" evidence="6">
    <location>
        <begin position="9"/>
        <end position="95"/>
    </location>
</feature>
<dbReference type="EMBL" id="BTFZ01000004">
    <property type="protein sequence ID" value="GMM35169.1"/>
    <property type="molecule type" value="Genomic_DNA"/>
</dbReference>
<dbReference type="Pfam" id="PF08640">
    <property type="entry name" value="U3_assoc_6"/>
    <property type="match status" value="1"/>
</dbReference>
<comment type="subcellular location">
    <subcellularLocation>
        <location evidence="1">Nucleus</location>
        <location evidence="1">Nucleolus</location>
    </subcellularLocation>
</comment>
<dbReference type="GO" id="GO:0034388">
    <property type="term" value="C:Pwp2p-containing subcomplex of 90S preribosome"/>
    <property type="evidence" value="ECO:0007669"/>
    <property type="project" value="TreeGrafter"/>
</dbReference>
<accession>A0AAV5QKD4</accession>
<dbReference type="InterPro" id="IPR011990">
    <property type="entry name" value="TPR-like_helical_dom_sf"/>
</dbReference>
<organism evidence="7 8">
    <name type="scientific">Saccharomycopsis crataegensis</name>
    <dbReference type="NCBI Taxonomy" id="43959"/>
    <lineage>
        <taxon>Eukaryota</taxon>
        <taxon>Fungi</taxon>
        <taxon>Dikarya</taxon>
        <taxon>Ascomycota</taxon>
        <taxon>Saccharomycotina</taxon>
        <taxon>Saccharomycetes</taxon>
        <taxon>Saccharomycopsidaceae</taxon>
        <taxon>Saccharomycopsis</taxon>
    </lineage>
</organism>
<dbReference type="AlphaFoldDB" id="A0AAV5QKD4"/>
<protein>
    <submittedName>
        <fullName evidence="7">SnoRNA-binding rRNA-processing protein</fullName>
    </submittedName>
</protein>
<dbReference type="GO" id="GO:0032040">
    <property type="term" value="C:small-subunit processome"/>
    <property type="evidence" value="ECO:0007669"/>
    <property type="project" value="TreeGrafter"/>
</dbReference>
<keyword evidence="4" id="KW-0677">Repeat</keyword>
<dbReference type="Gene3D" id="1.25.40.10">
    <property type="entry name" value="Tetratricopeptide repeat domain"/>
    <property type="match status" value="1"/>
</dbReference>
<dbReference type="RefSeq" id="XP_064852169.1">
    <property type="nucleotide sequence ID" value="XM_064996097.1"/>
</dbReference>